<protein>
    <submittedName>
        <fullName evidence="1">Uncharacterized protein</fullName>
    </submittedName>
</protein>
<organism evidence="1 2">
    <name type="scientific">Hyalomma asiaticum</name>
    <name type="common">Tick</name>
    <dbReference type="NCBI Taxonomy" id="266040"/>
    <lineage>
        <taxon>Eukaryota</taxon>
        <taxon>Metazoa</taxon>
        <taxon>Ecdysozoa</taxon>
        <taxon>Arthropoda</taxon>
        <taxon>Chelicerata</taxon>
        <taxon>Arachnida</taxon>
        <taxon>Acari</taxon>
        <taxon>Parasitiformes</taxon>
        <taxon>Ixodida</taxon>
        <taxon>Ixodoidea</taxon>
        <taxon>Ixodidae</taxon>
        <taxon>Hyalomminae</taxon>
        <taxon>Hyalomma</taxon>
    </lineage>
</organism>
<accession>A0ACB7T613</accession>
<dbReference type="EMBL" id="CM023491">
    <property type="protein sequence ID" value="KAH6941434.1"/>
    <property type="molecule type" value="Genomic_DNA"/>
</dbReference>
<proteinExistence type="predicted"/>
<reference evidence="1" key="1">
    <citation type="submission" date="2020-05" db="EMBL/GenBank/DDBJ databases">
        <title>Large-scale comparative analyses of tick genomes elucidate their genetic diversity and vector capacities.</title>
        <authorList>
            <person name="Jia N."/>
            <person name="Wang J."/>
            <person name="Shi W."/>
            <person name="Du L."/>
            <person name="Sun Y."/>
            <person name="Zhan W."/>
            <person name="Jiang J."/>
            <person name="Wang Q."/>
            <person name="Zhang B."/>
            <person name="Ji P."/>
            <person name="Sakyi L.B."/>
            <person name="Cui X."/>
            <person name="Yuan T."/>
            <person name="Jiang B."/>
            <person name="Yang W."/>
            <person name="Lam T.T.-Y."/>
            <person name="Chang Q."/>
            <person name="Ding S."/>
            <person name="Wang X."/>
            <person name="Zhu J."/>
            <person name="Ruan X."/>
            <person name="Zhao L."/>
            <person name="Wei J."/>
            <person name="Que T."/>
            <person name="Du C."/>
            <person name="Cheng J."/>
            <person name="Dai P."/>
            <person name="Han X."/>
            <person name="Huang E."/>
            <person name="Gao Y."/>
            <person name="Liu J."/>
            <person name="Shao H."/>
            <person name="Ye R."/>
            <person name="Li L."/>
            <person name="Wei W."/>
            <person name="Wang X."/>
            <person name="Wang C."/>
            <person name="Yang T."/>
            <person name="Huo Q."/>
            <person name="Li W."/>
            <person name="Guo W."/>
            <person name="Chen H."/>
            <person name="Zhou L."/>
            <person name="Ni X."/>
            <person name="Tian J."/>
            <person name="Zhou Y."/>
            <person name="Sheng Y."/>
            <person name="Liu T."/>
            <person name="Pan Y."/>
            <person name="Xia L."/>
            <person name="Li J."/>
            <person name="Zhao F."/>
            <person name="Cao W."/>
        </authorList>
    </citation>
    <scope>NUCLEOTIDE SEQUENCE</scope>
    <source>
        <strain evidence="1">Hyas-2018</strain>
    </source>
</reference>
<sequence>MPQLDLNHSVFSAPDENTATKLAQIREVKIGMREYDISVYVWAPDQMAKGIIRNIPLNYMQEQLIHALVATGDPSLALAKRLGSTITVILLYEGYKVPTWAYFKSIMVSVPLYRKQVDFRRECGRLGNRWDVCPRRQVTL</sequence>
<dbReference type="Proteomes" id="UP000821845">
    <property type="component" value="Chromosome 11"/>
</dbReference>
<name>A0ACB7T613_HYAAI</name>
<comment type="caution">
    <text evidence="1">The sequence shown here is derived from an EMBL/GenBank/DDBJ whole genome shotgun (WGS) entry which is preliminary data.</text>
</comment>
<evidence type="ECO:0000313" key="1">
    <source>
        <dbReference type="EMBL" id="KAH6941434.1"/>
    </source>
</evidence>
<keyword evidence="2" id="KW-1185">Reference proteome</keyword>
<evidence type="ECO:0000313" key="2">
    <source>
        <dbReference type="Proteomes" id="UP000821845"/>
    </source>
</evidence>
<gene>
    <name evidence="1" type="ORF">HPB50_017940</name>
</gene>